<name>A0A5C8ZK07_9ACTN</name>
<keyword evidence="2" id="KW-0472">Membrane</keyword>
<keyword evidence="2" id="KW-0812">Transmembrane</keyword>
<keyword evidence="2" id="KW-1133">Transmembrane helix</keyword>
<evidence type="ECO:0000313" key="5">
    <source>
        <dbReference type="Proteomes" id="UP000321234"/>
    </source>
</evidence>
<dbReference type="InterPro" id="IPR046253">
    <property type="entry name" value="DUF6286"/>
</dbReference>
<proteinExistence type="predicted"/>
<dbReference type="AlphaFoldDB" id="A0A5C8ZK07"/>
<gene>
    <name evidence="4" type="ORF">FMM08_01645</name>
</gene>
<protein>
    <recommendedName>
        <fullName evidence="3">DUF6286 domain-containing protein</fullName>
    </recommendedName>
</protein>
<organism evidence="4 5">
    <name type="scientific">Quadrisphaera setariae</name>
    <dbReference type="NCBI Taxonomy" id="2593304"/>
    <lineage>
        <taxon>Bacteria</taxon>
        <taxon>Bacillati</taxon>
        <taxon>Actinomycetota</taxon>
        <taxon>Actinomycetes</taxon>
        <taxon>Kineosporiales</taxon>
        <taxon>Kineosporiaceae</taxon>
        <taxon>Quadrisphaera</taxon>
    </lineage>
</organism>
<feature type="transmembrane region" description="Helical" evidence="2">
    <location>
        <begin position="37"/>
        <end position="56"/>
    </location>
</feature>
<feature type="region of interest" description="Disordered" evidence="1">
    <location>
        <begin position="1"/>
        <end position="28"/>
    </location>
</feature>
<dbReference type="OrthoDB" id="5195315at2"/>
<dbReference type="RefSeq" id="WP_147924565.1">
    <property type="nucleotide sequence ID" value="NZ_VKAC01000001.1"/>
</dbReference>
<evidence type="ECO:0000259" key="3">
    <source>
        <dbReference type="Pfam" id="PF19803"/>
    </source>
</evidence>
<feature type="domain" description="DUF6286" evidence="3">
    <location>
        <begin position="97"/>
        <end position="189"/>
    </location>
</feature>
<keyword evidence="5" id="KW-1185">Reference proteome</keyword>
<evidence type="ECO:0000313" key="4">
    <source>
        <dbReference type="EMBL" id="TXR57954.1"/>
    </source>
</evidence>
<reference evidence="4 5" key="1">
    <citation type="submission" date="2019-07" db="EMBL/GenBank/DDBJ databases">
        <title>Quadrisphaera sp. strain DD2A genome sequencing and assembly.</title>
        <authorList>
            <person name="Kim I."/>
        </authorList>
    </citation>
    <scope>NUCLEOTIDE SEQUENCE [LARGE SCALE GENOMIC DNA]</scope>
    <source>
        <strain evidence="4 5">DD2A</strain>
    </source>
</reference>
<feature type="compositionally biased region" description="Polar residues" evidence="1">
    <location>
        <begin position="1"/>
        <end position="23"/>
    </location>
</feature>
<comment type="caution">
    <text evidence="4">The sequence shown here is derived from an EMBL/GenBank/DDBJ whole genome shotgun (WGS) entry which is preliminary data.</text>
</comment>
<dbReference type="EMBL" id="VKAC01000001">
    <property type="protein sequence ID" value="TXR57954.1"/>
    <property type="molecule type" value="Genomic_DNA"/>
</dbReference>
<dbReference type="Proteomes" id="UP000321234">
    <property type="component" value="Unassembled WGS sequence"/>
</dbReference>
<evidence type="ECO:0000256" key="1">
    <source>
        <dbReference type="SAM" id="MobiDB-lite"/>
    </source>
</evidence>
<evidence type="ECO:0000256" key="2">
    <source>
        <dbReference type="SAM" id="Phobius"/>
    </source>
</evidence>
<dbReference type="Pfam" id="PF19803">
    <property type="entry name" value="DUF6286"/>
    <property type="match status" value="1"/>
</dbReference>
<accession>A0A5C8ZK07</accession>
<sequence length="200" mass="20117">MTTPTAPTSEGTRSRGQQATGQGSPLRPAALPTGAGTIGWLGPLLAVLLLGVAVVLGQDAWVRLNGGQSTWLGAVLSAPDGLAPATWLAAPAAVAVLLGLVLLVTAFARRKRRALVLRGDLGAHLTTNDVARLAAGAARQVDGVLDASATATRRKVTVDVTSTGDSATTSAVQRDVDRALSALVSPPRVTVSSSTSSKGA</sequence>
<feature type="transmembrane region" description="Helical" evidence="2">
    <location>
        <begin position="85"/>
        <end position="108"/>
    </location>
</feature>